<feature type="region of interest" description="Disordered" evidence="1">
    <location>
        <begin position="182"/>
        <end position="210"/>
    </location>
</feature>
<feature type="compositionally biased region" description="Polar residues" evidence="1">
    <location>
        <begin position="1"/>
        <end position="26"/>
    </location>
</feature>
<keyword evidence="4" id="KW-1185">Reference proteome</keyword>
<dbReference type="HOGENOM" id="CLU_042442_0_0_1"/>
<dbReference type="GO" id="GO:0003713">
    <property type="term" value="F:transcription coactivator activity"/>
    <property type="evidence" value="ECO:0007669"/>
    <property type="project" value="TreeGrafter"/>
</dbReference>
<dbReference type="GO" id="GO:0006357">
    <property type="term" value="P:regulation of transcription by RNA polymerase II"/>
    <property type="evidence" value="ECO:0007669"/>
    <property type="project" value="TreeGrafter"/>
</dbReference>
<dbReference type="Proteomes" id="UP000005220">
    <property type="component" value="Chromosome 11"/>
</dbReference>
<dbReference type="AlphaFoldDB" id="H2B1B1"/>
<reference evidence="3 4" key="1">
    <citation type="journal article" date="2011" name="Proc. Natl. Acad. Sci. U.S.A.">
        <title>Evolutionary erosion of yeast sex chromosomes by mating-type switching accidents.</title>
        <authorList>
            <person name="Gordon J.L."/>
            <person name="Armisen D."/>
            <person name="Proux-Wera E."/>
            <person name="Oheigeartaigh S.S."/>
            <person name="Byrne K.P."/>
            <person name="Wolfe K.H."/>
        </authorList>
    </citation>
    <scope>NUCLEOTIDE SEQUENCE [LARGE SCALE GENOMIC DNA]</scope>
    <source>
        <strain evidence="4">ATCC 22294 / BCRC 22015 / CBS 2517 / CECT 1963 / NBRC 1671 / NRRL Y-8276</strain>
    </source>
</reference>
<evidence type="ECO:0000313" key="4">
    <source>
        <dbReference type="Proteomes" id="UP000005220"/>
    </source>
</evidence>
<gene>
    <name evidence="3" type="primary">KAFR0K00560</name>
    <name evidence="3" type="ORF">KAFR_0K00560</name>
</gene>
<dbReference type="SUPFAM" id="SSF46689">
    <property type="entry name" value="Homeodomain-like"/>
    <property type="match status" value="1"/>
</dbReference>
<dbReference type="InterPro" id="IPR036388">
    <property type="entry name" value="WH-like_DNA-bd_sf"/>
</dbReference>
<dbReference type="GO" id="GO:0003682">
    <property type="term" value="F:chromatin binding"/>
    <property type="evidence" value="ECO:0007669"/>
    <property type="project" value="TreeGrafter"/>
</dbReference>
<dbReference type="KEGG" id="kaf:KAFR_0K00560"/>
<dbReference type="OrthoDB" id="5598695at2759"/>
<dbReference type="InParanoid" id="H2B1B1"/>
<organism evidence="3 4">
    <name type="scientific">Kazachstania africana (strain ATCC 22294 / BCRC 22015 / CBS 2517 / CECT 1963 / NBRC 1671 / NRRL Y-8276)</name>
    <name type="common">Yeast</name>
    <name type="synonym">Kluyveromyces africanus</name>
    <dbReference type="NCBI Taxonomy" id="1071382"/>
    <lineage>
        <taxon>Eukaryota</taxon>
        <taxon>Fungi</taxon>
        <taxon>Dikarya</taxon>
        <taxon>Ascomycota</taxon>
        <taxon>Saccharomycotina</taxon>
        <taxon>Saccharomycetes</taxon>
        <taxon>Saccharomycetales</taxon>
        <taxon>Saccharomycetaceae</taxon>
        <taxon>Kazachstania</taxon>
    </lineage>
</organism>
<dbReference type="RefSeq" id="XP_003959546.1">
    <property type="nucleotide sequence ID" value="XM_003959497.1"/>
</dbReference>
<dbReference type="PROSITE" id="PS50934">
    <property type="entry name" value="SWIRM"/>
    <property type="match status" value="1"/>
</dbReference>
<evidence type="ECO:0000259" key="2">
    <source>
        <dbReference type="PROSITE" id="PS50934"/>
    </source>
</evidence>
<feature type="domain" description="SWIRM" evidence="2">
    <location>
        <begin position="253"/>
        <end position="350"/>
    </location>
</feature>
<dbReference type="PANTHER" id="PTHR12374:SF21">
    <property type="entry name" value="SWIRM DOMAIN-CONTAINING PROTEIN FUN19-RELATED"/>
    <property type="match status" value="1"/>
</dbReference>
<dbReference type="GeneID" id="13886600"/>
<dbReference type="GO" id="GO:0070210">
    <property type="term" value="C:Rpd3L-Expanded complex"/>
    <property type="evidence" value="ECO:0007669"/>
    <property type="project" value="TreeGrafter"/>
</dbReference>
<feature type="region of interest" description="Disordered" evidence="1">
    <location>
        <begin position="43"/>
        <end position="67"/>
    </location>
</feature>
<sequence>MGISSAHPSNSDSKMSVNQNSRNSSIPKLMITSDDDSFYRWKKGSASNSESNIDEQLIPSPPLSPKINNIQCRDNNTISNLLLRSSRTDKNILSVVNHIWNPRLSTKNNINQTLNFLSEYRVFENNNEDNRRRIVSSSPRTNRMMTFSDNEKNNGGLAYQLRRKLGGKRVSDNEDFNYRSRIRKSPTPRRLLKPSHPHHHLQSPTRARHISSPLASSAVINTAPQYIPNASWEKLPDFSPPSSTLPPNNNKVLKVEWKGSPMDLSRDPLKYKLHPAELNLAQILRLPCDLYLDSKRRLFLEKVYRFKKGLPFRRTDAQKACRIDVNKASRLFAAFEKVGWLEDSNFKKYL</sequence>
<feature type="region of interest" description="Disordered" evidence="1">
    <location>
        <begin position="1"/>
        <end position="29"/>
    </location>
</feature>
<dbReference type="Gene3D" id="1.10.10.10">
    <property type="entry name" value="Winged helix-like DNA-binding domain superfamily/Winged helix DNA-binding domain"/>
    <property type="match status" value="1"/>
</dbReference>
<dbReference type="Pfam" id="PF04433">
    <property type="entry name" value="SWIRM"/>
    <property type="match status" value="1"/>
</dbReference>
<evidence type="ECO:0000256" key="1">
    <source>
        <dbReference type="SAM" id="MobiDB-lite"/>
    </source>
</evidence>
<dbReference type="InterPro" id="IPR009057">
    <property type="entry name" value="Homeodomain-like_sf"/>
</dbReference>
<dbReference type="FunFam" id="1.10.10.10:FF:000087">
    <property type="entry name" value="Transcriptional adapter 2"/>
    <property type="match status" value="1"/>
</dbReference>
<dbReference type="STRING" id="1071382.H2B1B1"/>
<dbReference type="EMBL" id="HE650831">
    <property type="protein sequence ID" value="CCF60411.1"/>
    <property type="molecule type" value="Genomic_DNA"/>
</dbReference>
<proteinExistence type="predicted"/>
<name>H2B1B1_KAZAF</name>
<dbReference type="InterPro" id="IPR007526">
    <property type="entry name" value="SWIRM"/>
</dbReference>
<accession>H2B1B1</accession>
<dbReference type="PANTHER" id="PTHR12374">
    <property type="entry name" value="TRANSCRIPTIONAL ADAPTOR 2 ADA2 -RELATED"/>
    <property type="match status" value="1"/>
</dbReference>
<feature type="compositionally biased region" description="Basic residues" evidence="1">
    <location>
        <begin position="182"/>
        <end position="209"/>
    </location>
</feature>
<protein>
    <recommendedName>
        <fullName evidence="2">SWIRM domain-containing protein</fullName>
    </recommendedName>
</protein>
<dbReference type="GO" id="GO:0006338">
    <property type="term" value="P:chromatin remodeling"/>
    <property type="evidence" value="ECO:0007669"/>
    <property type="project" value="TreeGrafter"/>
</dbReference>
<dbReference type="eggNOG" id="ENOG502R6VN">
    <property type="taxonomic scope" value="Eukaryota"/>
</dbReference>
<evidence type="ECO:0000313" key="3">
    <source>
        <dbReference type="EMBL" id="CCF60411.1"/>
    </source>
</evidence>